<keyword evidence="2" id="KW-0732">Signal</keyword>
<accession>A0A381EDB9</accession>
<evidence type="ECO:0000313" key="3">
    <source>
        <dbReference type="EMBL" id="SUX24767.1"/>
    </source>
</evidence>
<organism evidence="3 4">
    <name type="scientific">Cardiobacterium valvarum</name>
    <dbReference type="NCBI Taxonomy" id="194702"/>
    <lineage>
        <taxon>Bacteria</taxon>
        <taxon>Pseudomonadati</taxon>
        <taxon>Pseudomonadota</taxon>
        <taxon>Gammaproteobacteria</taxon>
        <taxon>Cardiobacteriales</taxon>
        <taxon>Cardiobacteriaceae</taxon>
        <taxon>Cardiobacterium</taxon>
    </lineage>
</organism>
<name>A0A381EDB9_9GAMM</name>
<evidence type="ECO:0000256" key="1">
    <source>
        <dbReference type="SAM" id="MobiDB-lite"/>
    </source>
</evidence>
<feature type="compositionally biased region" description="Basic and acidic residues" evidence="1">
    <location>
        <begin position="115"/>
        <end position="129"/>
    </location>
</feature>
<feature type="region of interest" description="Disordered" evidence="1">
    <location>
        <begin position="115"/>
        <end position="138"/>
    </location>
</feature>
<protein>
    <submittedName>
        <fullName evidence="3">Probable thiol:disulfide interchange protein DsbC</fullName>
    </submittedName>
</protein>
<dbReference type="InterPro" id="IPR036249">
    <property type="entry name" value="Thioredoxin-like_sf"/>
</dbReference>
<gene>
    <name evidence="3" type="primary">dsbC_2</name>
    <name evidence="3" type="ORF">NCTC13294_02050</name>
</gene>
<dbReference type="AlphaFoldDB" id="A0A381EDB9"/>
<feature type="chain" id="PRO_5016772352" evidence="2">
    <location>
        <begin position="19"/>
        <end position="381"/>
    </location>
</feature>
<dbReference type="Proteomes" id="UP000254572">
    <property type="component" value="Unassembled WGS sequence"/>
</dbReference>
<reference evidence="3 4" key="1">
    <citation type="submission" date="2018-06" db="EMBL/GenBank/DDBJ databases">
        <authorList>
            <consortium name="Pathogen Informatics"/>
            <person name="Doyle S."/>
        </authorList>
    </citation>
    <scope>NUCLEOTIDE SEQUENCE [LARGE SCALE GENOMIC DNA]</scope>
    <source>
        <strain evidence="3 4">NCTC13294</strain>
    </source>
</reference>
<dbReference type="InterPro" id="IPR009094">
    <property type="entry name" value="DiS-bond_isomerase_DsbC/G_N_sf"/>
</dbReference>
<dbReference type="Gene3D" id="3.40.30.10">
    <property type="entry name" value="Glutaredoxin"/>
    <property type="match status" value="1"/>
</dbReference>
<dbReference type="SUPFAM" id="SSF52833">
    <property type="entry name" value="Thioredoxin-like"/>
    <property type="match status" value="1"/>
</dbReference>
<keyword evidence="4" id="KW-1185">Reference proteome</keyword>
<evidence type="ECO:0000313" key="4">
    <source>
        <dbReference type="Proteomes" id="UP000254572"/>
    </source>
</evidence>
<dbReference type="EMBL" id="UFUW01000001">
    <property type="protein sequence ID" value="SUX24767.1"/>
    <property type="molecule type" value="Genomic_DNA"/>
</dbReference>
<dbReference type="GO" id="GO:0042597">
    <property type="term" value="C:periplasmic space"/>
    <property type="evidence" value="ECO:0007669"/>
    <property type="project" value="InterPro"/>
</dbReference>
<sequence length="381" mass="41225">MRKTLLTLALLTAPFATAQQSEPLPQETLDTIIQNLKNGRNTAAMVEYIDSINRVPFSDDIYEITYKDKNNEILYVSKDGNYIFQADIISVPDALNITRERREVLAAAKGIANEDDKKGSAAKNPDDPPPKAGKQKGDGQFAALPVALAQKEKKGDGSRRLWIITAPDCDMCKTLEEQLGSISDVTLYRYLYTTSDAARQRALAINCHHNPPEALRDHLLYGLHSEEAPKEDCAAREGEKLKQIKEETGEADRAELPVLTFPDGYETRVLAATSEELDSWITMHQPAKSDDKPAEAEPVINADGSTTAATDNSAPASGEDSDPTPTDIQPAAEDREPAADAAPATDQPVNAHAQPAPDGASAANPNGGRVKIDAPPIRPRP</sequence>
<feature type="region of interest" description="Disordered" evidence="1">
    <location>
        <begin position="303"/>
        <end position="381"/>
    </location>
</feature>
<feature type="compositionally biased region" description="Polar residues" evidence="1">
    <location>
        <begin position="303"/>
        <end position="315"/>
    </location>
</feature>
<dbReference type="OrthoDB" id="12976at2"/>
<evidence type="ECO:0000256" key="2">
    <source>
        <dbReference type="SAM" id="SignalP"/>
    </source>
</evidence>
<proteinExistence type="predicted"/>
<feature type="signal peptide" evidence="2">
    <location>
        <begin position="1"/>
        <end position="18"/>
    </location>
</feature>
<dbReference type="RefSeq" id="WP_115612214.1">
    <property type="nucleotide sequence ID" value="NZ_JBHLZC010000003.1"/>
</dbReference>
<dbReference type="Gene3D" id="3.10.450.70">
    <property type="entry name" value="Disulphide bond isomerase, DsbC/G, N-terminal"/>
    <property type="match status" value="1"/>
</dbReference>